<dbReference type="PANTHER" id="PTHR10434:SF11">
    <property type="entry name" value="1-ACYL-SN-GLYCEROL-3-PHOSPHATE ACYLTRANSFERASE"/>
    <property type="match status" value="1"/>
</dbReference>
<gene>
    <name evidence="6" type="ORF">J8F10_07975</name>
</gene>
<proteinExistence type="predicted"/>
<dbReference type="InterPro" id="IPR002123">
    <property type="entry name" value="Plipid/glycerol_acylTrfase"/>
</dbReference>
<comment type="caution">
    <text evidence="6">The sequence shown here is derived from an EMBL/GenBank/DDBJ whole genome shotgun (WGS) entry which is preliminary data.</text>
</comment>
<comment type="pathway">
    <text evidence="1">Lipid metabolism.</text>
</comment>
<dbReference type="RefSeq" id="WP_210653308.1">
    <property type="nucleotide sequence ID" value="NZ_JAGKQQ010000001.1"/>
</dbReference>
<evidence type="ECO:0000313" key="6">
    <source>
        <dbReference type="EMBL" id="MBP3955217.1"/>
    </source>
</evidence>
<dbReference type="SMART" id="SM00563">
    <property type="entry name" value="PlsC"/>
    <property type="match status" value="1"/>
</dbReference>
<feature type="transmembrane region" description="Helical" evidence="4">
    <location>
        <begin position="12"/>
        <end position="30"/>
    </location>
</feature>
<reference evidence="6 7" key="1">
    <citation type="submission" date="2021-04" db="EMBL/GenBank/DDBJ databases">
        <authorList>
            <person name="Ivanova A."/>
        </authorList>
    </citation>
    <scope>NUCLEOTIDE SEQUENCE [LARGE SCALE GENOMIC DNA]</scope>
    <source>
        <strain evidence="6 7">G18</strain>
    </source>
</reference>
<keyword evidence="3 6" id="KW-0012">Acyltransferase</keyword>
<accession>A0ABS5BNG2</accession>
<evidence type="ECO:0000313" key="7">
    <source>
        <dbReference type="Proteomes" id="UP000676565"/>
    </source>
</evidence>
<dbReference type="EMBL" id="JAGKQQ010000001">
    <property type="protein sequence ID" value="MBP3955217.1"/>
    <property type="molecule type" value="Genomic_DNA"/>
</dbReference>
<evidence type="ECO:0000256" key="1">
    <source>
        <dbReference type="ARBA" id="ARBA00005189"/>
    </source>
</evidence>
<protein>
    <submittedName>
        <fullName evidence="6">1-acyl-sn-glycerol-3-phosphate acyltransferase</fullName>
    </submittedName>
</protein>
<keyword evidence="4" id="KW-0812">Transmembrane</keyword>
<organism evidence="6 7">
    <name type="scientific">Gemmata palustris</name>
    <dbReference type="NCBI Taxonomy" id="2822762"/>
    <lineage>
        <taxon>Bacteria</taxon>
        <taxon>Pseudomonadati</taxon>
        <taxon>Planctomycetota</taxon>
        <taxon>Planctomycetia</taxon>
        <taxon>Gemmatales</taxon>
        <taxon>Gemmataceae</taxon>
        <taxon>Gemmata</taxon>
    </lineage>
</organism>
<dbReference type="Proteomes" id="UP000676565">
    <property type="component" value="Unassembled WGS sequence"/>
</dbReference>
<dbReference type="CDD" id="cd07989">
    <property type="entry name" value="LPLAT_AGPAT-like"/>
    <property type="match status" value="1"/>
</dbReference>
<feature type="domain" description="Phospholipid/glycerol acyltransferase" evidence="5">
    <location>
        <begin position="44"/>
        <end position="155"/>
    </location>
</feature>
<keyword evidence="2" id="KW-0808">Transferase</keyword>
<evidence type="ECO:0000256" key="2">
    <source>
        <dbReference type="ARBA" id="ARBA00022679"/>
    </source>
</evidence>
<keyword evidence="4" id="KW-0472">Membrane</keyword>
<name>A0ABS5BNG2_9BACT</name>
<evidence type="ECO:0000259" key="5">
    <source>
        <dbReference type="SMART" id="SM00563"/>
    </source>
</evidence>
<sequence length="222" mass="24736">MADRPNFVGRVWYDTVFWSSFTFFTFGFSIRRSGWKNMPRTGPVLVLANHQSMFDPVMVGLSSRRYLSYLARKNLFEQRGLAPIIRSLNAIPIDRGMGKDGIQAVLDALGQGQAVLVFPEGERTQDGAVEPLKPGVSLLIKRVNCPIVPVGIAGAFAAWSRHMKWPKLSPLLLPPDPSTIAISVGAPIEAARYQNMKRDAMLADLHRALVEQHADAERLRRK</sequence>
<evidence type="ECO:0000256" key="4">
    <source>
        <dbReference type="SAM" id="Phobius"/>
    </source>
</evidence>
<dbReference type="SUPFAM" id="SSF69593">
    <property type="entry name" value="Glycerol-3-phosphate (1)-acyltransferase"/>
    <property type="match status" value="1"/>
</dbReference>
<dbReference type="PANTHER" id="PTHR10434">
    <property type="entry name" value="1-ACYL-SN-GLYCEROL-3-PHOSPHATE ACYLTRANSFERASE"/>
    <property type="match status" value="1"/>
</dbReference>
<evidence type="ECO:0000256" key="3">
    <source>
        <dbReference type="ARBA" id="ARBA00023315"/>
    </source>
</evidence>
<dbReference type="Pfam" id="PF01553">
    <property type="entry name" value="Acyltransferase"/>
    <property type="match status" value="1"/>
</dbReference>
<keyword evidence="7" id="KW-1185">Reference proteome</keyword>
<keyword evidence="4" id="KW-1133">Transmembrane helix</keyword>
<dbReference type="GO" id="GO:0016746">
    <property type="term" value="F:acyltransferase activity"/>
    <property type="evidence" value="ECO:0007669"/>
    <property type="project" value="UniProtKB-KW"/>
</dbReference>